<evidence type="ECO:0000313" key="1">
    <source>
        <dbReference type="EMBL" id="KAI8430670.1"/>
    </source>
</evidence>
<reference evidence="1 2" key="1">
    <citation type="journal article" date="2022" name="Genome Biol. Evol.">
        <title>The Spruce Budworm Genome: Reconstructing the Evolutionary History of Antifreeze Proteins.</title>
        <authorList>
            <person name="Beliveau C."/>
            <person name="Gagne P."/>
            <person name="Picq S."/>
            <person name="Vernygora O."/>
            <person name="Keeling C.I."/>
            <person name="Pinkney K."/>
            <person name="Doucet D."/>
            <person name="Wen F."/>
            <person name="Johnston J.S."/>
            <person name="Maaroufi H."/>
            <person name="Boyle B."/>
            <person name="Laroche J."/>
            <person name="Dewar K."/>
            <person name="Juretic N."/>
            <person name="Blackburn G."/>
            <person name="Nisole A."/>
            <person name="Brunet B."/>
            <person name="Brandao M."/>
            <person name="Lumley L."/>
            <person name="Duan J."/>
            <person name="Quan G."/>
            <person name="Lucarotti C.J."/>
            <person name="Roe A.D."/>
            <person name="Sperling F.A.H."/>
            <person name="Levesque R.C."/>
            <person name="Cusson M."/>
        </authorList>
    </citation>
    <scope>NUCLEOTIDE SEQUENCE [LARGE SCALE GENOMIC DNA]</scope>
    <source>
        <strain evidence="1">Glfc:IPQL:Cfum</strain>
    </source>
</reference>
<name>A0ACC0K3C4_CHOFU</name>
<organism evidence="1 2">
    <name type="scientific">Choristoneura fumiferana</name>
    <name type="common">Spruce budworm moth</name>
    <name type="synonym">Archips fumiferana</name>
    <dbReference type="NCBI Taxonomy" id="7141"/>
    <lineage>
        <taxon>Eukaryota</taxon>
        <taxon>Metazoa</taxon>
        <taxon>Ecdysozoa</taxon>
        <taxon>Arthropoda</taxon>
        <taxon>Hexapoda</taxon>
        <taxon>Insecta</taxon>
        <taxon>Pterygota</taxon>
        <taxon>Neoptera</taxon>
        <taxon>Endopterygota</taxon>
        <taxon>Lepidoptera</taxon>
        <taxon>Glossata</taxon>
        <taxon>Ditrysia</taxon>
        <taxon>Tortricoidea</taxon>
        <taxon>Tortricidae</taxon>
        <taxon>Tortricinae</taxon>
        <taxon>Choristoneura</taxon>
    </lineage>
</organism>
<evidence type="ECO:0000313" key="2">
    <source>
        <dbReference type="Proteomes" id="UP001064048"/>
    </source>
</evidence>
<accession>A0ACC0K3C4</accession>
<protein>
    <submittedName>
        <fullName evidence="1">Uncharacterized protein</fullName>
    </submittedName>
</protein>
<gene>
    <name evidence="1" type="ORF">MSG28_000865</name>
</gene>
<sequence>MENFKYWLKKVEDMLKLCPNYSMIPRQPQSTSSDPGQANSPSGDEICRRYIWGQVPRVLAERHAAMAAAATNITTNAETIPQIAMFISESYMTQPPPAPWPPLPPPPAALPPVATAPPPPPPVSPPRHAALHPIPQNQQPPPPPAPTPAPVPVSIQQIRPSPTTYPAMPTQNAPIMFPLTQPPPAPFDASRPPPPLPTHVSSGNQQLKRKIEANGTVNRALLHVIFYTTSAFGKTIIAKKNASQETWQKNGHAPPRTGSSYPTPQAQIAEKPQESSRVTNSDWIERLASLVIAVTLTHTDSLRPPAFALARLGSDWQGYYETRKPESIKESDSISGFGTDTGAGSSESDHFAELRLPMSRKQSGARRDPCQTLAIRQSMQAISTAWGYSNCDRTGDKLLQWADALNTFLVQDLKGKGTFKSFRWGREYNPDLVFGSSDEEGDPVPIIIILADFPNSQHRPVLIEIGLTSYPVPRWNFKKQTGKGTLKNSMIAYGGYRRFRKTVNASKNQYYQLPSSLFLAAFEKNKSPAGTTIAKLHGENIIKLATELVDKTSSNPSTKPDALSGKTQSSRKAWHLSKRLTSGTGNVPHQPGVSANAVATRMVKMSKAPSDKLHTKDIRIKLKDLKSKITTNTTYSTADKYLGFTLDRSLTYKSHLGEVAAKIRTRNNIVQKLTGTIWSASAACLRTTALALVYSSAEYCAPVWLNSAHVSAVDSQLNHTMRLVTGCMRPTPTHWLPALSNIAPPHLRREQCLHRELDKICRD</sequence>
<comment type="caution">
    <text evidence="1">The sequence shown here is derived from an EMBL/GenBank/DDBJ whole genome shotgun (WGS) entry which is preliminary data.</text>
</comment>
<dbReference type="EMBL" id="CM046131">
    <property type="protein sequence ID" value="KAI8430670.1"/>
    <property type="molecule type" value="Genomic_DNA"/>
</dbReference>
<dbReference type="Proteomes" id="UP001064048">
    <property type="component" value="Chromosome Z"/>
</dbReference>
<proteinExistence type="predicted"/>
<keyword evidence="2" id="KW-1185">Reference proteome</keyword>